<evidence type="ECO:0000256" key="2">
    <source>
        <dbReference type="SAM" id="Phobius"/>
    </source>
</evidence>
<dbReference type="Proteomes" id="UP001501842">
    <property type="component" value="Unassembled WGS sequence"/>
</dbReference>
<proteinExistence type="predicted"/>
<feature type="transmembrane region" description="Helical" evidence="2">
    <location>
        <begin position="20"/>
        <end position="51"/>
    </location>
</feature>
<dbReference type="EMBL" id="BAAATZ010000020">
    <property type="protein sequence ID" value="GAA2731767.1"/>
    <property type="molecule type" value="Genomic_DNA"/>
</dbReference>
<reference evidence="4" key="1">
    <citation type="journal article" date="2019" name="Int. J. Syst. Evol. Microbiol.">
        <title>The Global Catalogue of Microorganisms (GCM) 10K type strain sequencing project: providing services to taxonomists for standard genome sequencing and annotation.</title>
        <authorList>
            <consortium name="The Broad Institute Genomics Platform"/>
            <consortium name="The Broad Institute Genome Sequencing Center for Infectious Disease"/>
            <person name="Wu L."/>
            <person name="Ma J."/>
        </authorList>
    </citation>
    <scope>NUCLEOTIDE SEQUENCE [LARGE SCALE GENOMIC DNA]</scope>
    <source>
        <strain evidence="4">JCM 8201</strain>
    </source>
</reference>
<feature type="coiled-coil region" evidence="1">
    <location>
        <begin position="55"/>
        <end position="82"/>
    </location>
</feature>
<name>A0ABP6GXQ6_9ACTN</name>
<keyword evidence="2" id="KW-1133">Transmembrane helix</keyword>
<comment type="caution">
    <text evidence="3">The sequence shown here is derived from an EMBL/GenBank/DDBJ whole genome shotgun (WGS) entry which is preliminary data.</text>
</comment>
<dbReference type="RefSeq" id="WP_344452954.1">
    <property type="nucleotide sequence ID" value="NZ_BAAATZ010000020.1"/>
</dbReference>
<evidence type="ECO:0000313" key="3">
    <source>
        <dbReference type="EMBL" id="GAA2731767.1"/>
    </source>
</evidence>
<gene>
    <name evidence="3" type="ORF">GCM10010439_48020</name>
</gene>
<sequence length="117" mass="12813">MRIPKRVNAVWDWAEQHGRALSAGTILLIVVVGALWLPALGALVAGMVVGGEAVRRRSRRRLERLQSDNDQLLRQNGALRHKVALLEQGIREQASLTTQRLPVIPGTVELPGSAEPD</sequence>
<keyword evidence="2" id="KW-0472">Membrane</keyword>
<keyword evidence="4" id="KW-1185">Reference proteome</keyword>
<accession>A0ABP6GXQ6</accession>
<evidence type="ECO:0000313" key="4">
    <source>
        <dbReference type="Proteomes" id="UP001501842"/>
    </source>
</evidence>
<keyword evidence="2" id="KW-0812">Transmembrane</keyword>
<evidence type="ECO:0000256" key="1">
    <source>
        <dbReference type="SAM" id="Coils"/>
    </source>
</evidence>
<protein>
    <submittedName>
        <fullName evidence="3">Uncharacterized protein</fullName>
    </submittedName>
</protein>
<keyword evidence="1" id="KW-0175">Coiled coil</keyword>
<organism evidence="3 4">
    <name type="scientific">Actinocorallia aurantiaca</name>
    <dbReference type="NCBI Taxonomy" id="46204"/>
    <lineage>
        <taxon>Bacteria</taxon>
        <taxon>Bacillati</taxon>
        <taxon>Actinomycetota</taxon>
        <taxon>Actinomycetes</taxon>
        <taxon>Streptosporangiales</taxon>
        <taxon>Thermomonosporaceae</taxon>
        <taxon>Actinocorallia</taxon>
    </lineage>
</organism>